<sequence>MDATEFMSGLGTIVIIASVVIAALTSLLLLIVSIKPDFMNNWKTPGESGKAEVKTTDAHTGHND</sequence>
<dbReference type="AlphaFoldDB" id="A0A516X6A4"/>
<feature type="compositionally biased region" description="Basic and acidic residues" evidence="1">
    <location>
        <begin position="49"/>
        <end position="64"/>
    </location>
</feature>
<evidence type="ECO:0000313" key="3">
    <source>
        <dbReference type="EMBL" id="QDQ98599.1"/>
    </source>
</evidence>
<reference evidence="3 4" key="1">
    <citation type="submission" date="2019-07" db="EMBL/GenBank/DDBJ databases">
        <title>Tomitella cavernea sp. nov., an actinomycete isolated from soil.</title>
        <authorList>
            <person name="Cheng J."/>
        </authorList>
    </citation>
    <scope>NUCLEOTIDE SEQUENCE [LARGE SCALE GENOMIC DNA]</scope>
    <source>
        <strain evidence="3 4">HY188</strain>
    </source>
</reference>
<keyword evidence="2" id="KW-1133">Transmembrane helix</keyword>
<accession>A0A516X6A4</accession>
<dbReference type="RefSeq" id="WP_143910004.1">
    <property type="nucleotide sequence ID" value="NZ_CP041765.1"/>
</dbReference>
<feature type="region of interest" description="Disordered" evidence="1">
    <location>
        <begin position="45"/>
        <end position="64"/>
    </location>
</feature>
<evidence type="ECO:0000256" key="1">
    <source>
        <dbReference type="SAM" id="MobiDB-lite"/>
    </source>
</evidence>
<reference evidence="3 4" key="2">
    <citation type="submission" date="2019-07" db="EMBL/GenBank/DDBJ databases">
        <authorList>
            <person name="Huang Y."/>
        </authorList>
    </citation>
    <scope>NUCLEOTIDE SEQUENCE [LARGE SCALE GENOMIC DNA]</scope>
    <source>
        <strain evidence="3 4">HY188</strain>
    </source>
</reference>
<dbReference type="KEGG" id="toy:FO059_16315"/>
<keyword evidence="2" id="KW-0472">Membrane</keyword>
<feature type="transmembrane region" description="Helical" evidence="2">
    <location>
        <begin position="6"/>
        <end position="32"/>
    </location>
</feature>
<dbReference type="EMBL" id="CP041765">
    <property type="protein sequence ID" value="QDQ98599.1"/>
    <property type="molecule type" value="Genomic_DNA"/>
</dbReference>
<organism evidence="3 4">
    <name type="scientific">Tomitella fengzijianii</name>
    <dbReference type="NCBI Taxonomy" id="2597660"/>
    <lineage>
        <taxon>Bacteria</taxon>
        <taxon>Bacillati</taxon>
        <taxon>Actinomycetota</taxon>
        <taxon>Actinomycetes</taxon>
        <taxon>Mycobacteriales</taxon>
        <taxon>Tomitella</taxon>
    </lineage>
</organism>
<proteinExistence type="predicted"/>
<protein>
    <submittedName>
        <fullName evidence="3">Uncharacterized protein</fullName>
    </submittedName>
</protein>
<dbReference type="Proteomes" id="UP000317344">
    <property type="component" value="Chromosome"/>
</dbReference>
<keyword evidence="4" id="KW-1185">Reference proteome</keyword>
<evidence type="ECO:0000313" key="4">
    <source>
        <dbReference type="Proteomes" id="UP000317344"/>
    </source>
</evidence>
<name>A0A516X6A4_9ACTN</name>
<evidence type="ECO:0000256" key="2">
    <source>
        <dbReference type="SAM" id="Phobius"/>
    </source>
</evidence>
<keyword evidence="2" id="KW-0812">Transmembrane</keyword>
<gene>
    <name evidence="3" type="ORF">FO059_16315</name>
</gene>